<keyword evidence="3 4" id="KW-0687">Ribonucleoprotein</keyword>
<gene>
    <name evidence="6" type="ORF">CTAYLR_009336</name>
</gene>
<dbReference type="EMBL" id="JAQMWT010000458">
    <property type="protein sequence ID" value="KAJ8601011.1"/>
    <property type="molecule type" value="Genomic_DNA"/>
</dbReference>
<organism evidence="6 7">
    <name type="scientific">Chrysophaeum taylorii</name>
    <dbReference type="NCBI Taxonomy" id="2483200"/>
    <lineage>
        <taxon>Eukaryota</taxon>
        <taxon>Sar</taxon>
        <taxon>Stramenopiles</taxon>
        <taxon>Ochrophyta</taxon>
        <taxon>Pelagophyceae</taxon>
        <taxon>Pelagomonadales</taxon>
        <taxon>Pelagomonadaceae</taxon>
        <taxon>Chrysophaeum</taxon>
    </lineage>
</organism>
<comment type="similarity">
    <text evidence="1 4">Belongs to the eukaryotic ribosomal protein eL13 family.</text>
</comment>
<evidence type="ECO:0000256" key="5">
    <source>
        <dbReference type="SAM" id="MobiDB-lite"/>
    </source>
</evidence>
<dbReference type="AlphaFoldDB" id="A0AAD7U9Y9"/>
<name>A0AAD7U9Y9_9STRA</name>
<dbReference type="GO" id="GO:0006412">
    <property type="term" value="P:translation"/>
    <property type="evidence" value="ECO:0007669"/>
    <property type="project" value="InterPro"/>
</dbReference>
<evidence type="ECO:0000256" key="1">
    <source>
        <dbReference type="ARBA" id="ARBA00005640"/>
    </source>
</evidence>
<evidence type="ECO:0000256" key="3">
    <source>
        <dbReference type="ARBA" id="ARBA00023274"/>
    </source>
</evidence>
<keyword evidence="2 4" id="KW-0689">Ribosomal protein</keyword>
<dbReference type="HAMAP" id="MF_00499">
    <property type="entry name" value="Ribosomal_eL13"/>
    <property type="match status" value="1"/>
</dbReference>
<dbReference type="Gene3D" id="1.20.5.110">
    <property type="match status" value="1"/>
</dbReference>
<evidence type="ECO:0000256" key="2">
    <source>
        <dbReference type="ARBA" id="ARBA00022980"/>
    </source>
</evidence>
<dbReference type="PANTHER" id="PTHR11722">
    <property type="entry name" value="60S RIBOSOMAL PROTEIN L13"/>
    <property type="match status" value="1"/>
</dbReference>
<dbReference type="Pfam" id="PF01294">
    <property type="entry name" value="Ribosomal_L13e"/>
    <property type="match status" value="1"/>
</dbReference>
<reference evidence="6" key="1">
    <citation type="submission" date="2023-01" db="EMBL/GenBank/DDBJ databases">
        <title>Metagenome sequencing of chrysophaentin producing Chrysophaeum taylorii.</title>
        <authorList>
            <person name="Davison J."/>
            <person name="Bewley C."/>
        </authorList>
    </citation>
    <scope>NUCLEOTIDE SEQUENCE</scope>
    <source>
        <strain evidence="6">NIES-1699</strain>
    </source>
</reference>
<dbReference type="GO" id="GO:0003735">
    <property type="term" value="F:structural constituent of ribosome"/>
    <property type="evidence" value="ECO:0007669"/>
    <property type="project" value="InterPro"/>
</dbReference>
<evidence type="ECO:0000313" key="6">
    <source>
        <dbReference type="EMBL" id="KAJ8601011.1"/>
    </source>
</evidence>
<dbReference type="PANTHER" id="PTHR11722:SF0">
    <property type="entry name" value="LARGE RIBOSOMAL SUBUNIT PROTEIN EL13"/>
    <property type="match status" value="1"/>
</dbReference>
<proteinExistence type="inferred from homology"/>
<dbReference type="InterPro" id="IPR018256">
    <property type="entry name" value="Ribosomal_eL13_CS"/>
</dbReference>
<dbReference type="GO" id="GO:0022625">
    <property type="term" value="C:cytosolic large ribosomal subunit"/>
    <property type="evidence" value="ECO:0007669"/>
    <property type="project" value="TreeGrafter"/>
</dbReference>
<feature type="region of interest" description="Disordered" evidence="5">
    <location>
        <begin position="1"/>
        <end position="20"/>
    </location>
</feature>
<dbReference type="PROSITE" id="PS01104">
    <property type="entry name" value="RIBOSOMAL_L13E"/>
    <property type="match status" value="1"/>
</dbReference>
<dbReference type="GO" id="GO:0003723">
    <property type="term" value="F:RNA binding"/>
    <property type="evidence" value="ECO:0007669"/>
    <property type="project" value="TreeGrafter"/>
</dbReference>
<keyword evidence="7" id="KW-1185">Reference proteome</keyword>
<comment type="caution">
    <text evidence="6">The sequence shown here is derived from an EMBL/GenBank/DDBJ whole genome shotgun (WGS) entry which is preliminary data.</text>
</comment>
<dbReference type="InterPro" id="IPR001380">
    <property type="entry name" value="Ribosomal_eL13"/>
</dbReference>
<evidence type="ECO:0000256" key="4">
    <source>
        <dbReference type="RuleBase" id="RU000572"/>
    </source>
</evidence>
<protein>
    <recommendedName>
        <fullName evidence="4">60S ribosomal protein L13</fullName>
    </recommendedName>
</protein>
<dbReference type="Proteomes" id="UP001230188">
    <property type="component" value="Unassembled WGS sequence"/>
</dbReference>
<accession>A0AAD7U9Y9</accession>
<sequence>MVKHNNQVPNAHFHKKWATSSRGPLKVRTWFSQPAQKKARRLKRAAKAAAIAPRPLARLRPAVQCQTARYASKTRLGRGFTLEELKGAGIAPALAKTIGISVDYRRKNKSEESLVNNVDRLKLYKEKLVLFPRKGTKPALPEHSAPTTGPLMPLEKKVEEVEFVDLTEELTSAPAYAKLRQVRNDKKLVGIRKKIEEAKKADK</sequence>
<evidence type="ECO:0000313" key="7">
    <source>
        <dbReference type="Proteomes" id="UP001230188"/>
    </source>
</evidence>